<name>A0A1Y1YE63_9PLEO</name>
<feature type="signal peptide" evidence="2">
    <location>
        <begin position="1"/>
        <end position="15"/>
    </location>
</feature>
<protein>
    <recommendedName>
        <fullName evidence="5">REJ domain-containing protein</fullName>
    </recommendedName>
</protein>
<evidence type="ECO:0008006" key="5">
    <source>
        <dbReference type="Google" id="ProtNLM"/>
    </source>
</evidence>
<keyword evidence="4" id="KW-1185">Reference proteome</keyword>
<gene>
    <name evidence="3" type="ORF">BCR34DRAFT_593924</name>
</gene>
<reference evidence="3 4" key="1">
    <citation type="submission" date="2016-07" db="EMBL/GenBank/DDBJ databases">
        <title>Pervasive Adenine N6-methylation of Active Genes in Fungi.</title>
        <authorList>
            <consortium name="DOE Joint Genome Institute"/>
            <person name="Mondo S.J."/>
            <person name="Dannebaum R.O."/>
            <person name="Kuo R.C."/>
            <person name="Labutti K."/>
            <person name="Haridas S."/>
            <person name="Kuo A."/>
            <person name="Salamov A."/>
            <person name="Ahrendt S.R."/>
            <person name="Lipzen A."/>
            <person name="Sullivan W."/>
            <person name="Andreopoulos W.B."/>
            <person name="Clum A."/>
            <person name="Lindquist E."/>
            <person name="Daum C."/>
            <person name="Ramamoorthy G.K."/>
            <person name="Gryganskyi A."/>
            <person name="Culley D."/>
            <person name="Magnuson J.K."/>
            <person name="James T.Y."/>
            <person name="O'Malley M.A."/>
            <person name="Stajich J.E."/>
            <person name="Spatafora J.W."/>
            <person name="Visel A."/>
            <person name="Grigoriev I.V."/>
        </authorList>
    </citation>
    <scope>NUCLEOTIDE SEQUENCE [LARGE SCALE GENOMIC DNA]</scope>
    <source>
        <strain evidence="3 4">CBS 115471</strain>
    </source>
</reference>
<feature type="region of interest" description="Disordered" evidence="1">
    <location>
        <begin position="50"/>
        <end position="98"/>
    </location>
</feature>
<dbReference type="Proteomes" id="UP000193144">
    <property type="component" value="Unassembled WGS sequence"/>
</dbReference>
<comment type="caution">
    <text evidence="3">The sequence shown here is derived from an EMBL/GenBank/DDBJ whole genome shotgun (WGS) entry which is preliminary data.</text>
</comment>
<feature type="compositionally biased region" description="Low complexity" evidence="1">
    <location>
        <begin position="60"/>
        <end position="98"/>
    </location>
</feature>
<evidence type="ECO:0000313" key="4">
    <source>
        <dbReference type="Proteomes" id="UP000193144"/>
    </source>
</evidence>
<feature type="chain" id="PRO_5013299452" description="REJ domain-containing protein" evidence="2">
    <location>
        <begin position="16"/>
        <end position="130"/>
    </location>
</feature>
<proteinExistence type="predicted"/>
<keyword evidence="2" id="KW-0732">Signal</keyword>
<organism evidence="3 4">
    <name type="scientific">Clohesyomyces aquaticus</name>
    <dbReference type="NCBI Taxonomy" id="1231657"/>
    <lineage>
        <taxon>Eukaryota</taxon>
        <taxon>Fungi</taxon>
        <taxon>Dikarya</taxon>
        <taxon>Ascomycota</taxon>
        <taxon>Pezizomycotina</taxon>
        <taxon>Dothideomycetes</taxon>
        <taxon>Pleosporomycetidae</taxon>
        <taxon>Pleosporales</taxon>
        <taxon>Lindgomycetaceae</taxon>
        <taxon>Clohesyomyces</taxon>
    </lineage>
</organism>
<dbReference type="EMBL" id="MCFA01000261">
    <property type="protein sequence ID" value="ORX96235.1"/>
    <property type="molecule type" value="Genomic_DNA"/>
</dbReference>
<sequence length="130" mass="13811">MKASIIIFWVTAASAVVVDKPRDTITASAILATITDSTLSNPTTLVPTTELLSSSKTKKSNSNSKTKTKTKTNTTMNTSTTTTTSSSSTSSPSSKISSSVTLVTFPSFTTITIREFQPIVHFKKKAVSNI</sequence>
<dbReference type="AlphaFoldDB" id="A0A1Y1YE63"/>
<accession>A0A1Y1YE63</accession>
<evidence type="ECO:0000256" key="1">
    <source>
        <dbReference type="SAM" id="MobiDB-lite"/>
    </source>
</evidence>
<evidence type="ECO:0000256" key="2">
    <source>
        <dbReference type="SAM" id="SignalP"/>
    </source>
</evidence>
<evidence type="ECO:0000313" key="3">
    <source>
        <dbReference type="EMBL" id="ORX96235.1"/>
    </source>
</evidence>